<dbReference type="AlphaFoldDB" id="A0A5B0VP09"/>
<feature type="transmembrane region" description="Helical" evidence="1">
    <location>
        <begin position="87"/>
        <end position="113"/>
    </location>
</feature>
<keyword evidence="1" id="KW-1133">Transmembrane helix</keyword>
<reference evidence="2 3" key="1">
    <citation type="submission" date="2019-07" db="EMBL/GenBank/DDBJ databases">
        <title>The Draft Genome Sequence of Rhizobium tropici SARCC-755 Associated with Superior Nodulation on Pigeonpea (Cajanus cajan (L.) Millsp.).</title>
        <authorList>
            <person name="Bopape F.L."/>
            <person name="Hassen A.I."/>
            <person name="Swanevelder Z.H."/>
            <person name="Gwata E.T."/>
        </authorList>
    </citation>
    <scope>NUCLEOTIDE SEQUENCE [LARGE SCALE GENOMIC DNA]</scope>
    <source>
        <strain evidence="2 3">SARCC-755</strain>
    </source>
</reference>
<keyword evidence="1" id="KW-0472">Membrane</keyword>
<name>A0A5B0VP09_RHITR</name>
<gene>
    <name evidence="2" type="ORF">FP026_27870</name>
</gene>
<sequence length="179" mass="20567">MSEQEERAQARFDDDSPFVELWSDPKRRERYQFHAREWYEFLKQYRDHARQGHVEYGKWLIASLLAVHGGSLYALNALRTAVQPHQVVGLITSASWHLAGIFLTLVAGFFAWLNFQFAEMLYSARVKPIVVFKTDEWHQDQSTRDPVNATMWMAAASGLLSGLCFLFSSVNIIGVLRQG</sequence>
<feature type="transmembrane region" description="Helical" evidence="1">
    <location>
        <begin position="56"/>
        <end position="75"/>
    </location>
</feature>
<evidence type="ECO:0000313" key="3">
    <source>
        <dbReference type="Proteomes" id="UP000323608"/>
    </source>
</evidence>
<feature type="transmembrane region" description="Helical" evidence="1">
    <location>
        <begin position="151"/>
        <end position="176"/>
    </location>
</feature>
<dbReference type="EMBL" id="VNIP01000017">
    <property type="protein sequence ID" value="KAA1176462.1"/>
    <property type="molecule type" value="Genomic_DNA"/>
</dbReference>
<dbReference type="RefSeq" id="WP_149637808.1">
    <property type="nucleotide sequence ID" value="NZ_VNIP01000017.1"/>
</dbReference>
<keyword evidence="1" id="KW-0812">Transmembrane</keyword>
<organism evidence="2 3">
    <name type="scientific">Rhizobium tropici</name>
    <dbReference type="NCBI Taxonomy" id="398"/>
    <lineage>
        <taxon>Bacteria</taxon>
        <taxon>Pseudomonadati</taxon>
        <taxon>Pseudomonadota</taxon>
        <taxon>Alphaproteobacteria</taxon>
        <taxon>Hyphomicrobiales</taxon>
        <taxon>Rhizobiaceae</taxon>
        <taxon>Rhizobium/Agrobacterium group</taxon>
        <taxon>Rhizobium</taxon>
    </lineage>
</organism>
<comment type="caution">
    <text evidence="2">The sequence shown here is derived from an EMBL/GenBank/DDBJ whole genome shotgun (WGS) entry which is preliminary data.</text>
</comment>
<dbReference type="OrthoDB" id="8410836at2"/>
<evidence type="ECO:0000313" key="2">
    <source>
        <dbReference type="EMBL" id="KAA1176462.1"/>
    </source>
</evidence>
<accession>A0A5B0VP09</accession>
<dbReference type="Proteomes" id="UP000323608">
    <property type="component" value="Unassembled WGS sequence"/>
</dbReference>
<protein>
    <submittedName>
        <fullName evidence="2">Uncharacterized protein</fullName>
    </submittedName>
</protein>
<evidence type="ECO:0000256" key="1">
    <source>
        <dbReference type="SAM" id="Phobius"/>
    </source>
</evidence>
<proteinExistence type="predicted"/>